<keyword evidence="2" id="KW-1185">Reference proteome</keyword>
<accession>A0A179FSD2</accession>
<reference evidence="1 2" key="1">
    <citation type="journal article" date="2016" name="PLoS Pathog.">
        <title>Biosynthesis of antibiotic leucinostatins in bio-control fungus Purpureocillium lilacinum and their inhibition on phytophthora revealed by genome mining.</title>
        <authorList>
            <person name="Wang G."/>
            <person name="Liu Z."/>
            <person name="Lin R."/>
            <person name="Li E."/>
            <person name="Mao Z."/>
            <person name="Ling J."/>
            <person name="Yang Y."/>
            <person name="Yin W.B."/>
            <person name="Xie B."/>
        </authorList>
    </citation>
    <scope>NUCLEOTIDE SEQUENCE [LARGE SCALE GENOMIC DNA]</scope>
    <source>
        <strain evidence="1">170</strain>
    </source>
</reference>
<dbReference type="RefSeq" id="XP_018145396.2">
    <property type="nucleotide sequence ID" value="XM_018284064.2"/>
</dbReference>
<evidence type="ECO:0000313" key="1">
    <source>
        <dbReference type="EMBL" id="OAQ68546.2"/>
    </source>
</evidence>
<dbReference type="AlphaFoldDB" id="A0A179FSD2"/>
<gene>
    <name evidence="1" type="ORF">VFPPC_04773</name>
</gene>
<sequence>MVLILAATQAAGSKGFRLFLILSRKVCWTIPLIVLQLVMPSFSAQQFVDYSILLLRDKRDKRDKRLQTPSQPGMGLAQQKQPVDYSWLSYPIAWASQVAIMPTSEISDTGCYICREYREVDASNRGNQCRLRSRDIRKTICQLTACIANCYSSPADTNKQINWDHCNDGVKMAFAPESGTASFSLYSTPCVTTRKHSAPRPAVLQAQETRPNNFDKSKRHRACGVHLHQQSQRKLRKTQAQPPHLHLDPCSSSCSPDLPSWCWHPRSWCQQTATSRFCSGSLHTPPIAINMGVD</sequence>
<evidence type="ECO:0000313" key="2">
    <source>
        <dbReference type="Proteomes" id="UP000078397"/>
    </source>
</evidence>
<dbReference type="GeneID" id="28848058"/>
<protein>
    <submittedName>
        <fullName evidence="1">Uncharacterized protein</fullName>
    </submittedName>
</protein>
<dbReference type="Proteomes" id="UP000078397">
    <property type="component" value="Unassembled WGS sequence"/>
</dbReference>
<organism evidence="1 2">
    <name type="scientific">Pochonia chlamydosporia 170</name>
    <dbReference type="NCBI Taxonomy" id="1380566"/>
    <lineage>
        <taxon>Eukaryota</taxon>
        <taxon>Fungi</taxon>
        <taxon>Dikarya</taxon>
        <taxon>Ascomycota</taxon>
        <taxon>Pezizomycotina</taxon>
        <taxon>Sordariomycetes</taxon>
        <taxon>Hypocreomycetidae</taxon>
        <taxon>Hypocreales</taxon>
        <taxon>Clavicipitaceae</taxon>
        <taxon>Pochonia</taxon>
    </lineage>
</organism>
<comment type="caution">
    <text evidence="1">The sequence shown here is derived from an EMBL/GenBank/DDBJ whole genome shotgun (WGS) entry which is preliminary data.</text>
</comment>
<proteinExistence type="predicted"/>
<dbReference type="KEGG" id="pchm:VFPPC_04773"/>
<dbReference type="EMBL" id="LSBJ02000003">
    <property type="protein sequence ID" value="OAQ68546.2"/>
    <property type="molecule type" value="Genomic_DNA"/>
</dbReference>
<name>A0A179FSD2_METCM</name>